<reference evidence="1" key="1">
    <citation type="submission" date="2022-06" db="EMBL/GenBank/DDBJ databases">
        <title>Genome sequence of Phormidium yuhuli AB48 isolated from an industrial photobioreactor environment.</title>
        <authorList>
            <person name="Qiu Y."/>
            <person name="Noonan A.J.C."/>
            <person name="Dofher K."/>
            <person name="Koch M."/>
            <person name="Kieft B."/>
            <person name="Lin X."/>
            <person name="Ziels R.M."/>
            <person name="Hallam S.J."/>
        </authorList>
    </citation>
    <scope>NUCLEOTIDE SEQUENCE</scope>
    <source>
        <strain evidence="1">AB48</strain>
    </source>
</reference>
<evidence type="ECO:0000313" key="2">
    <source>
        <dbReference type="Proteomes" id="UP001056708"/>
    </source>
</evidence>
<dbReference type="Pfam" id="PF12049">
    <property type="entry name" value="DUF3531"/>
    <property type="match status" value="1"/>
</dbReference>
<dbReference type="InterPro" id="IPR021920">
    <property type="entry name" value="DUF3531"/>
</dbReference>
<organism evidence="1 2">
    <name type="scientific">Phormidium yuhuli AB48</name>
    <dbReference type="NCBI Taxonomy" id="2940671"/>
    <lineage>
        <taxon>Bacteria</taxon>
        <taxon>Bacillati</taxon>
        <taxon>Cyanobacteriota</taxon>
        <taxon>Cyanophyceae</taxon>
        <taxon>Oscillatoriophycideae</taxon>
        <taxon>Oscillatoriales</taxon>
        <taxon>Oscillatoriaceae</taxon>
        <taxon>Phormidium</taxon>
        <taxon>Phormidium yuhuli</taxon>
    </lineage>
</organism>
<keyword evidence="2" id="KW-1185">Reference proteome</keyword>
<evidence type="ECO:0000313" key="1">
    <source>
        <dbReference type="EMBL" id="USR92351.1"/>
    </source>
</evidence>
<accession>A0ABY5AVK3</accession>
<dbReference type="RefSeq" id="WP_252664503.1">
    <property type="nucleotide sequence ID" value="NZ_CP098611.1"/>
</dbReference>
<dbReference type="EMBL" id="CP098611">
    <property type="protein sequence ID" value="USR92351.1"/>
    <property type="molecule type" value="Genomic_DNA"/>
</dbReference>
<proteinExistence type="predicted"/>
<dbReference type="Proteomes" id="UP001056708">
    <property type="component" value="Chromosome"/>
</dbReference>
<sequence length="149" mass="17371">MDVQFREYNPFDVWFWLEFDNIPSPAEQQYLEQLFESWFYLGKLGGFNAENLQVQEEGLDISYMDYNDRPDHGAILALMHNMGEFEYQGNWGRCWFDLGTSDAIALDVLINALRQLSLDYVSIPRLIIGGENEDWPIPSSHTAQFADYN</sequence>
<dbReference type="PANTHER" id="PTHR46737">
    <property type="entry name" value="OS02G0827600 PROTEIN"/>
    <property type="match status" value="1"/>
</dbReference>
<gene>
    <name evidence="1" type="ORF">NEA10_06410</name>
</gene>
<name>A0ABY5AVK3_9CYAN</name>
<protein>
    <submittedName>
        <fullName evidence="1">DUF3531 family protein</fullName>
    </submittedName>
</protein>
<dbReference type="PANTHER" id="PTHR46737:SF2">
    <property type="entry name" value="OS02G0827600 PROTEIN"/>
    <property type="match status" value="1"/>
</dbReference>